<reference evidence="2 3" key="2">
    <citation type="submission" date="2008-10" db="EMBL/GenBank/DDBJ databases">
        <authorList>
            <person name="Fulton L."/>
            <person name="Clifton S."/>
            <person name="Fulton B."/>
            <person name="Xu J."/>
            <person name="Minx P."/>
            <person name="Pepin K.H."/>
            <person name="Johnson M."/>
            <person name="Thiruvilangam P."/>
            <person name="Bhonagiri V."/>
            <person name="Nash W.E."/>
            <person name="Mardis E.R."/>
            <person name="Wilson R.K."/>
        </authorList>
    </citation>
    <scope>NUCLEOTIDE SEQUENCE [LARGE SCALE GENOMIC DNA]</scope>
    <source>
        <strain evidence="2 3">DSM 13279</strain>
    </source>
</reference>
<evidence type="ECO:0000256" key="1">
    <source>
        <dbReference type="SAM" id="MobiDB-lite"/>
    </source>
</evidence>
<dbReference type="InterPro" id="IPR052188">
    <property type="entry name" value="Ni-pincer_cofactor_biosynth"/>
</dbReference>
<dbReference type="Gene3D" id="3.40.50.620">
    <property type="entry name" value="HUPs"/>
    <property type="match status" value="1"/>
</dbReference>
<dbReference type="PANTHER" id="PTHR43169">
    <property type="entry name" value="EXSB FAMILY PROTEIN"/>
    <property type="match status" value="1"/>
</dbReference>
<sequence length="444" mass="47175">MGIIAHMETCIDISAKTHGGGEPGEGSGLSAVPARSAESAVSDSAANRDACATSVAPTDRDAFEPIDACAATDASFRSTAFEPFATPAQTAIPVPRGLQRKLDSLVNLLLSYESMAIGFSGGVDSTFLAAVCACFVPACRVALIHLDTPLIGTPEHASFERERERFARMGLQIICLTENPLEHASVTANPADRCYHCKRAAFSSVVTEARRRGFATVLEGSNADDAGDYRPGMRAMRELGVQSPLMETGWHKSEEREVLKLWGHEVWSLPAGACLATRIPCGEMLTQKKLKVVRACEDYLHELGIAQVRVRLDNGTARVSTDSAGLNVLQRLSIEKADVEGATRRVAAGKGSDAEVRVGTDVKRSDDERDDTANERADSERDGATGSEPTSSSIAACSNGVLHAGNPCTPLPRQVMDALIANGATAVDPTARLYLHGEMSVVLP</sequence>
<protein>
    <submittedName>
        <fullName evidence="2">Putative TIGR00268 family protein</fullName>
    </submittedName>
</protein>
<organism evidence="2 3">
    <name type="scientific">Collinsella stercoris DSM 13279</name>
    <dbReference type="NCBI Taxonomy" id="445975"/>
    <lineage>
        <taxon>Bacteria</taxon>
        <taxon>Bacillati</taxon>
        <taxon>Actinomycetota</taxon>
        <taxon>Coriobacteriia</taxon>
        <taxon>Coriobacteriales</taxon>
        <taxon>Coriobacteriaceae</taxon>
        <taxon>Collinsella</taxon>
    </lineage>
</organism>
<comment type="caution">
    <text evidence="2">The sequence shown here is derived from an EMBL/GenBank/DDBJ whole genome shotgun (WGS) entry which is preliminary data.</text>
</comment>
<feature type="compositionally biased region" description="Gly residues" evidence="1">
    <location>
        <begin position="18"/>
        <end position="27"/>
    </location>
</feature>
<evidence type="ECO:0000313" key="2">
    <source>
        <dbReference type="EMBL" id="EEA89487.1"/>
    </source>
</evidence>
<dbReference type="AlphaFoldDB" id="B6GE09"/>
<evidence type="ECO:0000313" key="3">
    <source>
        <dbReference type="Proteomes" id="UP000003560"/>
    </source>
</evidence>
<feature type="region of interest" description="Disordered" evidence="1">
    <location>
        <begin position="345"/>
        <end position="394"/>
    </location>
</feature>
<dbReference type="EMBL" id="ABXJ01000136">
    <property type="protein sequence ID" value="EEA89487.1"/>
    <property type="molecule type" value="Genomic_DNA"/>
</dbReference>
<proteinExistence type="predicted"/>
<dbReference type="HOGENOM" id="CLU_616370_0_0_11"/>
<accession>B6GE09</accession>
<name>B6GE09_9ACTN</name>
<feature type="compositionally biased region" description="Basic and acidic residues" evidence="1">
    <location>
        <begin position="352"/>
        <end position="383"/>
    </location>
</feature>
<dbReference type="PANTHER" id="PTHR43169:SF2">
    <property type="entry name" value="NAD_GMP SYNTHASE DOMAIN-CONTAINING PROTEIN"/>
    <property type="match status" value="1"/>
</dbReference>
<feature type="region of interest" description="Disordered" evidence="1">
    <location>
        <begin position="15"/>
        <end position="34"/>
    </location>
</feature>
<keyword evidence="3" id="KW-1185">Reference proteome</keyword>
<dbReference type="InterPro" id="IPR014729">
    <property type="entry name" value="Rossmann-like_a/b/a_fold"/>
</dbReference>
<reference evidence="2 3" key="1">
    <citation type="submission" date="2008-10" db="EMBL/GenBank/DDBJ databases">
        <title>Draft genome sequence of Collinsella stercoris (DSM 13279).</title>
        <authorList>
            <person name="Sudarsanam P."/>
            <person name="Ley R."/>
            <person name="Guruge J."/>
            <person name="Turnbaugh P.J."/>
            <person name="Mahowald M."/>
            <person name="Liep D."/>
            <person name="Gordon J."/>
        </authorList>
    </citation>
    <scope>NUCLEOTIDE SEQUENCE [LARGE SCALE GENOMIC DNA]</scope>
    <source>
        <strain evidence="2 3">DSM 13279</strain>
    </source>
</reference>
<dbReference type="Proteomes" id="UP000003560">
    <property type="component" value="Unassembled WGS sequence"/>
</dbReference>
<gene>
    <name evidence="2" type="ORF">COLSTE_02345</name>
</gene>
<dbReference type="STRING" id="445975.COLSTE_02345"/>
<dbReference type="eggNOG" id="COG1606">
    <property type="taxonomic scope" value="Bacteria"/>
</dbReference>
<dbReference type="SUPFAM" id="SSF52402">
    <property type="entry name" value="Adenine nucleotide alpha hydrolases-like"/>
    <property type="match status" value="1"/>
</dbReference>